<organismHost>
    <name type="scientific">Homo sapiens</name>
    <name type="common">Human</name>
    <dbReference type="NCBI Taxonomy" id="9606"/>
</organismHost>
<reference evidence="1" key="1">
    <citation type="submission" date="2018-08" db="EMBL/GenBank/DDBJ databases">
        <title>HSV2 whole genome sequences from clinical isolates.</title>
        <authorList>
            <person name="Roychoudhury P."/>
            <person name="Greninger A.L."/>
            <person name="Jerome K.R."/>
            <person name="Johnston C."/>
            <person name="Wald A."/>
            <person name="Xie H."/>
        </authorList>
    </citation>
    <scope>NUCLEOTIDE SEQUENCE</scope>
    <source>
        <strain evidence="1">2006-15771CAM</strain>
    </source>
</reference>
<name>A0A481TCE8_HHV2</name>
<organism evidence="1">
    <name type="scientific">Human herpesvirus 2</name>
    <name type="common">HHV-2</name>
    <name type="synonym">Human herpes simplex virus 2</name>
    <dbReference type="NCBI Taxonomy" id="10310"/>
    <lineage>
        <taxon>Viruses</taxon>
        <taxon>Duplodnaviria</taxon>
        <taxon>Heunggongvirae</taxon>
        <taxon>Peploviricota</taxon>
        <taxon>Herviviricetes</taxon>
        <taxon>Herpesvirales</taxon>
        <taxon>Orthoherpesviridae</taxon>
        <taxon>Alphaherpesvirinae</taxon>
        <taxon>Simplexvirus</taxon>
        <taxon>Simplexvirus humanalpha2</taxon>
    </lineage>
</organism>
<accession>A0A481TCE8</accession>
<proteinExistence type="predicted"/>
<protein>
    <submittedName>
        <fullName evidence="1">Uncharacterized protein</fullName>
    </submittedName>
</protein>
<dbReference type="EMBL" id="MH790590">
    <property type="protein sequence ID" value="QBH79084.1"/>
    <property type="molecule type" value="Genomic_DNA"/>
</dbReference>
<evidence type="ECO:0000313" key="1">
    <source>
        <dbReference type="EMBL" id="QBH79084.1"/>
    </source>
</evidence>
<sequence length="41" mass="4897">MLIKNTAPHYTYERCRVCFFFFVVPSSTPRKTRHSDTKAFL</sequence>